<feature type="domain" description="PTS EIIC type-1" evidence="15">
    <location>
        <begin position="116"/>
        <end position="467"/>
    </location>
</feature>
<evidence type="ECO:0000256" key="8">
    <source>
        <dbReference type="ARBA" id="ARBA00022777"/>
    </source>
</evidence>
<dbReference type="EMBL" id="LR134377">
    <property type="protein sequence ID" value="VEH05746.1"/>
    <property type="molecule type" value="Genomic_DNA"/>
</dbReference>
<dbReference type="GO" id="GO:0008982">
    <property type="term" value="F:protein-N(PI)-phosphohistidine-sugar phosphotransferase activity"/>
    <property type="evidence" value="ECO:0007669"/>
    <property type="project" value="InterPro"/>
</dbReference>
<feature type="transmembrane region" description="Helical" evidence="12">
    <location>
        <begin position="335"/>
        <end position="354"/>
    </location>
</feature>
<evidence type="ECO:0000256" key="6">
    <source>
        <dbReference type="ARBA" id="ARBA00022683"/>
    </source>
</evidence>
<dbReference type="Gene3D" id="2.70.70.10">
    <property type="entry name" value="Glucose Permease (Domain IIA)"/>
    <property type="match status" value="1"/>
</dbReference>
<feature type="transmembrane region" description="Helical" evidence="12">
    <location>
        <begin position="305"/>
        <end position="323"/>
    </location>
</feature>
<evidence type="ECO:0000259" key="15">
    <source>
        <dbReference type="PROSITE" id="PS51103"/>
    </source>
</evidence>
<dbReference type="OrthoDB" id="9797715at2"/>
<keyword evidence="2" id="KW-0813">Transport</keyword>
<feature type="active site" description="Phosphocysteine intermediate; for EIIB activity" evidence="11">
    <location>
        <position position="30"/>
    </location>
</feature>
<dbReference type="EC" id="2.7.1.69" evidence="16 17"/>
<feature type="transmembrane region" description="Helical" evidence="12">
    <location>
        <begin position="113"/>
        <end position="135"/>
    </location>
</feature>
<dbReference type="SUPFAM" id="SSF55604">
    <property type="entry name" value="Glucose permease domain IIB"/>
    <property type="match status" value="1"/>
</dbReference>
<evidence type="ECO:0000256" key="10">
    <source>
        <dbReference type="ARBA" id="ARBA00023136"/>
    </source>
</evidence>
<keyword evidence="5 16" id="KW-0808">Transferase</keyword>
<protein>
    <submittedName>
        <fullName evidence="17">Beta-glucoside specific PTS system component</fullName>
    </submittedName>
    <submittedName>
        <fullName evidence="16">PTS system beta-glucoside-specific IIC component</fullName>
        <ecNumber evidence="16 17">2.7.1.69</ecNumber>
    </submittedName>
</protein>
<evidence type="ECO:0000313" key="18">
    <source>
        <dbReference type="Proteomes" id="UP000033457"/>
    </source>
</evidence>
<feature type="transmembrane region" description="Helical" evidence="12">
    <location>
        <begin position="215"/>
        <end position="239"/>
    </location>
</feature>
<dbReference type="InterPro" id="IPR013013">
    <property type="entry name" value="PTS_EIIC_1"/>
</dbReference>
<evidence type="ECO:0000256" key="1">
    <source>
        <dbReference type="ARBA" id="ARBA00004651"/>
    </source>
</evidence>
<gene>
    <name evidence="16" type="primary">bglF</name>
    <name evidence="17" type="synonym">bglF_2</name>
    <name evidence="17" type="ORF">NCTC949_00769</name>
    <name evidence="16" type="ORF">UL82_10405</name>
</gene>
<accession>A0A0F6R218</accession>
<evidence type="ECO:0000256" key="2">
    <source>
        <dbReference type="ARBA" id="ARBA00022448"/>
    </source>
</evidence>
<dbReference type="HOGENOM" id="CLU_012312_2_1_11"/>
<dbReference type="FunFam" id="3.30.1360.60:FF:000001">
    <property type="entry name" value="PTS system glucose-specific IIBC component PtsG"/>
    <property type="match status" value="1"/>
</dbReference>
<dbReference type="GO" id="GO:0009401">
    <property type="term" value="P:phosphoenolpyruvate-dependent sugar phosphotransferase system"/>
    <property type="evidence" value="ECO:0007669"/>
    <property type="project" value="UniProtKB-KW"/>
</dbReference>
<dbReference type="GO" id="GO:0016301">
    <property type="term" value="F:kinase activity"/>
    <property type="evidence" value="ECO:0007669"/>
    <property type="project" value="UniProtKB-KW"/>
</dbReference>
<feature type="transmembrane region" description="Helical" evidence="12">
    <location>
        <begin position="186"/>
        <end position="203"/>
    </location>
</feature>
<dbReference type="InterPro" id="IPR036878">
    <property type="entry name" value="Glu_permease_IIB"/>
</dbReference>
<dbReference type="Pfam" id="PF02378">
    <property type="entry name" value="PTS_EIIC"/>
    <property type="match status" value="1"/>
</dbReference>
<keyword evidence="18" id="KW-1185">Reference proteome</keyword>
<proteinExistence type="predicted"/>
<dbReference type="InterPro" id="IPR011055">
    <property type="entry name" value="Dup_hybrid_motif"/>
</dbReference>
<dbReference type="NCBIfam" id="TIGR00830">
    <property type="entry name" value="PTBA"/>
    <property type="match status" value="1"/>
</dbReference>
<dbReference type="RefSeq" id="WP_046440863.1">
    <property type="nucleotide sequence ID" value="NZ_CP011312.1"/>
</dbReference>
<dbReference type="AlphaFoldDB" id="A0A0F6R218"/>
<dbReference type="PANTHER" id="PTHR30175:SF1">
    <property type="entry name" value="PTS SYSTEM ARBUTIN-, CELLOBIOSE-, AND SALICIN-SPECIFIC EIIBC COMPONENT-RELATED"/>
    <property type="match status" value="1"/>
</dbReference>
<sequence length="642" mass="67076">MSTKTDFEPLARSVITALGGSDNITSVTHCATRLRFKVKDSTAINEAAIKNTAGVLTLVKAGGQHQIVIGNDVPFAYEAIVAQPHMAAKGVKEGGGENTSGEQTVEKKNAFNAFIDLISSIFSPILWCLAGIALLKAFLSMGTTLEWFGTESVTYIVFQAASDGLFYFLPLFLAITAAHKFKMNEFIALAVVAPLVYPSIVALTDATEPLTLLGLPLVAMNYTSSVIPAIVAVWLASYVQRFLEKYLPSAIRNFMTPVLTVTIMVPLVLLTVGPLTMLLAQGISTGVTWLTDVAPWLAGGLMGGFWQVLVIFGLHWGFVPIFLNDIATTGLSPILAPLQAAVLAQAMAVLAVSLRTRNAARKKLAGPASISALVAGVTEPAIYGVNLPLKVPFYAGIAGGVVGGIIIGLADVGFTSFVFPSLLAFPAVLGTGNFTLFVIGTVVAMIIGFVGTWFLLPQAERNFDATTDPAPVETTAAKAEENTAESTAASAITTVIAPVAGTLIPIEDVADKVFASEAMGASVAINPTDGTFLAPITGTIIAAPKTGHAFGIKGDNGIELLIHIGIDTVQMAGKGFTPAVKVGDKVTVGDKLVDVSLTDISEAGYQNTTIIIVTNSKKLTSVDKLGQPGSVISGEPLLRTEK</sequence>
<dbReference type="GO" id="GO:0015771">
    <property type="term" value="P:trehalose transport"/>
    <property type="evidence" value="ECO:0007669"/>
    <property type="project" value="TreeGrafter"/>
</dbReference>
<reference evidence="17 19" key="2">
    <citation type="submission" date="2018-12" db="EMBL/GenBank/DDBJ databases">
        <authorList>
            <consortium name="Pathogen Informatics"/>
        </authorList>
    </citation>
    <scope>NUCLEOTIDE SEQUENCE [LARGE SCALE GENOMIC DNA]</scope>
    <source>
        <strain evidence="17 19">NCTC949</strain>
    </source>
</reference>
<dbReference type="SUPFAM" id="SSF51261">
    <property type="entry name" value="Duplicated hybrid motif"/>
    <property type="match status" value="1"/>
</dbReference>
<organism evidence="16 18">
    <name type="scientific">Corynebacterium kutscheri</name>
    <dbReference type="NCBI Taxonomy" id="35755"/>
    <lineage>
        <taxon>Bacteria</taxon>
        <taxon>Bacillati</taxon>
        <taxon>Actinomycetota</taxon>
        <taxon>Actinomycetes</taxon>
        <taxon>Mycobacteriales</taxon>
        <taxon>Corynebacteriaceae</taxon>
        <taxon>Corynebacterium</taxon>
    </lineage>
</organism>
<feature type="transmembrane region" description="Helical" evidence="12">
    <location>
        <begin position="393"/>
        <end position="414"/>
    </location>
</feature>
<evidence type="ECO:0000259" key="13">
    <source>
        <dbReference type="PROSITE" id="PS51093"/>
    </source>
</evidence>
<dbReference type="PROSITE" id="PS51093">
    <property type="entry name" value="PTS_EIIA_TYPE_1"/>
    <property type="match status" value="1"/>
</dbReference>
<dbReference type="EMBL" id="CP011312">
    <property type="protein sequence ID" value="AKE42215.1"/>
    <property type="molecule type" value="Genomic_DNA"/>
</dbReference>
<keyword evidence="9 12" id="KW-1133">Transmembrane helix</keyword>
<dbReference type="PROSITE" id="PS00371">
    <property type="entry name" value="PTS_EIIA_TYPE_1_HIS"/>
    <property type="match status" value="1"/>
</dbReference>
<keyword evidence="6" id="KW-0598">Phosphotransferase system</keyword>
<keyword evidence="4" id="KW-0762">Sugar transport</keyword>
<dbReference type="InterPro" id="IPR011297">
    <property type="entry name" value="PTS_IIABC_b_glu"/>
</dbReference>
<evidence type="ECO:0000256" key="9">
    <source>
        <dbReference type="ARBA" id="ARBA00022989"/>
    </source>
</evidence>
<dbReference type="Pfam" id="PF00367">
    <property type="entry name" value="PTS_EIIB"/>
    <property type="match status" value="1"/>
</dbReference>
<dbReference type="Proteomes" id="UP000271380">
    <property type="component" value="Chromosome"/>
</dbReference>
<evidence type="ECO:0000313" key="16">
    <source>
        <dbReference type="EMBL" id="AKE42215.1"/>
    </source>
</evidence>
<evidence type="ECO:0000256" key="5">
    <source>
        <dbReference type="ARBA" id="ARBA00022679"/>
    </source>
</evidence>
<dbReference type="PANTHER" id="PTHR30175">
    <property type="entry name" value="PHOSPHOTRANSFERASE SYSTEM TRANSPORT PROTEIN"/>
    <property type="match status" value="1"/>
</dbReference>
<keyword evidence="7 12" id="KW-0812">Transmembrane</keyword>
<dbReference type="GO" id="GO:0005886">
    <property type="term" value="C:plasma membrane"/>
    <property type="evidence" value="ECO:0007669"/>
    <property type="project" value="UniProtKB-SubCell"/>
</dbReference>
<dbReference type="KEGG" id="cku:UL82_10405"/>
<dbReference type="InterPro" id="IPR003352">
    <property type="entry name" value="PTS_EIIC"/>
</dbReference>
<evidence type="ECO:0000256" key="7">
    <source>
        <dbReference type="ARBA" id="ARBA00022692"/>
    </source>
</evidence>
<feature type="domain" description="PTS EIIA type-1" evidence="13">
    <location>
        <begin position="511"/>
        <end position="615"/>
    </location>
</feature>
<dbReference type="Gene3D" id="3.30.1360.60">
    <property type="entry name" value="Glucose permease domain IIB"/>
    <property type="match status" value="1"/>
</dbReference>
<dbReference type="PROSITE" id="PS51103">
    <property type="entry name" value="PTS_EIIC_TYPE_1"/>
    <property type="match status" value="1"/>
</dbReference>
<dbReference type="FunFam" id="2.70.70.10:FF:000001">
    <property type="entry name" value="PTS system glucose-specific IIA component"/>
    <property type="match status" value="1"/>
</dbReference>
<evidence type="ECO:0000256" key="3">
    <source>
        <dbReference type="ARBA" id="ARBA00022475"/>
    </source>
</evidence>
<keyword evidence="10 12" id="KW-0472">Membrane</keyword>
<keyword evidence="3" id="KW-1003">Cell membrane</keyword>
<dbReference type="GO" id="GO:0090589">
    <property type="term" value="F:protein-phosphocysteine-trehalose phosphotransferase system transporter activity"/>
    <property type="evidence" value="ECO:0007669"/>
    <property type="project" value="TreeGrafter"/>
</dbReference>
<name>A0A0F6R218_9CORY</name>
<feature type="domain" description="PTS EIIB type-1" evidence="14">
    <location>
        <begin position="8"/>
        <end position="90"/>
    </location>
</feature>
<evidence type="ECO:0000313" key="19">
    <source>
        <dbReference type="Proteomes" id="UP000271380"/>
    </source>
</evidence>
<dbReference type="Proteomes" id="UP000033457">
    <property type="component" value="Chromosome"/>
</dbReference>
<feature type="transmembrane region" description="Helical" evidence="12">
    <location>
        <begin position="434"/>
        <end position="456"/>
    </location>
</feature>
<keyword evidence="8" id="KW-0418">Kinase</keyword>
<evidence type="ECO:0000313" key="17">
    <source>
        <dbReference type="EMBL" id="VEH05746.1"/>
    </source>
</evidence>
<dbReference type="InterPro" id="IPR050558">
    <property type="entry name" value="PTS_Sugar-Specific_Components"/>
</dbReference>
<evidence type="ECO:0000256" key="4">
    <source>
        <dbReference type="ARBA" id="ARBA00022597"/>
    </source>
</evidence>
<comment type="subcellular location">
    <subcellularLocation>
        <location evidence="1">Cell membrane</location>
        <topology evidence="1">Multi-pass membrane protein</topology>
    </subcellularLocation>
</comment>
<dbReference type="InterPro" id="IPR018113">
    <property type="entry name" value="PTrfase_EIIB_Cys"/>
</dbReference>
<dbReference type="InterPro" id="IPR001127">
    <property type="entry name" value="PTS_EIIA_1_perm"/>
</dbReference>
<dbReference type="InterPro" id="IPR001996">
    <property type="entry name" value="PTS_IIB_1"/>
</dbReference>
<dbReference type="STRING" id="35755.UL82_10405"/>
<dbReference type="Pfam" id="PF00358">
    <property type="entry name" value="PTS_EIIA_1"/>
    <property type="match status" value="1"/>
</dbReference>
<dbReference type="PROSITE" id="PS51098">
    <property type="entry name" value="PTS_EIIB_TYPE_1"/>
    <property type="match status" value="1"/>
</dbReference>
<evidence type="ECO:0000256" key="11">
    <source>
        <dbReference type="PROSITE-ProRule" id="PRU00421"/>
    </source>
</evidence>
<feature type="transmembrane region" description="Helical" evidence="12">
    <location>
        <begin position="251"/>
        <end position="272"/>
    </location>
</feature>
<evidence type="ECO:0000259" key="14">
    <source>
        <dbReference type="PROSITE" id="PS51098"/>
    </source>
</evidence>
<reference evidence="16 18" key="1">
    <citation type="journal article" date="2015" name="Genome Announc.">
        <title>Complete Genome Sequence of Corynebacterium kutscheri DSM 20755, a Corynebacterial Type Strain with Remarkably Low G+C Content of Chromosomal DNA.</title>
        <authorList>
            <person name="Ruckert C."/>
            <person name="Albersmeier A."/>
            <person name="Winkler A."/>
            <person name="Tauch A."/>
        </authorList>
    </citation>
    <scope>NUCLEOTIDE SEQUENCE [LARGE SCALE GENOMIC DNA]</scope>
    <source>
        <strain evidence="16 18">DSM 20755</strain>
    </source>
</reference>
<evidence type="ECO:0000256" key="12">
    <source>
        <dbReference type="SAM" id="Phobius"/>
    </source>
</evidence>
<feature type="transmembrane region" description="Helical" evidence="12">
    <location>
        <begin position="155"/>
        <end position="174"/>
    </location>
</feature>
<dbReference type="CDD" id="cd00212">
    <property type="entry name" value="PTS_IIB_glc"/>
    <property type="match status" value="1"/>
</dbReference>
<dbReference type="NCBIfam" id="TIGR01995">
    <property type="entry name" value="PTS-II-ABC-beta"/>
    <property type="match status" value="1"/>
</dbReference>
<dbReference type="PROSITE" id="PS01035">
    <property type="entry name" value="PTS_EIIB_TYPE_1_CYS"/>
    <property type="match status" value="1"/>
</dbReference>